<feature type="compositionally biased region" description="Basic and acidic residues" evidence="1">
    <location>
        <begin position="176"/>
        <end position="187"/>
    </location>
</feature>
<sequence length="196" mass="22073">MHKAVQDLDIVAQYLDRQVVSPPLHLLISIVNAVVESRSANGRDVTEQDLRGSDAGRSGSGINRILAHQSAVRRGVHIEAFPPSWRRAMLLSKLIGLIVPKDDREERRATWQMPRFDPRDLAQASSIIILVDENMCRKSQLTIIKSWWIGPISSLRPRIQNYSVSLDHGAMQSYGKRHEDDTARFVPEDADTAQSD</sequence>
<dbReference type="AlphaFoldDB" id="A0A8H3U489"/>
<accession>A0A8H3U489</accession>
<proteinExistence type="predicted"/>
<gene>
    <name evidence="2" type="ORF">EG328_011737</name>
</gene>
<reference evidence="2 3" key="1">
    <citation type="submission" date="2018-12" db="EMBL/GenBank/DDBJ databases">
        <title>Venturia inaequalis Genome Resource.</title>
        <authorList>
            <person name="Lichtner F.J."/>
        </authorList>
    </citation>
    <scope>NUCLEOTIDE SEQUENCE [LARGE SCALE GENOMIC DNA]</scope>
    <source>
        <strain evidence="2 3">120213</strain>
    </source>
</reference>
<feature type="region of interest" description="Disordered" evidence="1">
    <location>
        <begin position="173"/>
        <end position="196"/>
    </location>
</feature>
<organism evidence="2 3">
    <name type="scientific">Venturia inaequalis</name>
    <name type="common">Apple scab fungus</name>
    <dbReference type="NCBI Taxonomy" id="5025"/>
    <lineage>
        <taxon>Eukaryota</taxon>
        <taxon>Fungi</taxon>
        <taxon>Dikarya</taxon>
        <taxon>Ascomycota</taxon>
        <taxon>Pezizomycotina</taxon>
        <taxon>Dothideomycetes</taxon>
        <taxon>Pleosporomycetidae</taxon>
        <taxon>Venturiales</taxon>
        <taxon>Venturiaceae</taxon>
        <taxon>Venturia</taxon>
    </lineage>
</organism>
<evidence type="ECO:0000313" key="2">
    <source>
        <dbReference type="EMBL" id="KAE9963119.1"/>
    </source>
</evidence>
<protein>
    <submittedName>
        <fullName evidence="2">Uncharacterized protein</fullName>
    </submittedName>
</protein>
<evidence type="ECO:0000256" key="1">
    <source>
        <dbReference type="SAM" id="MobiDB-lite"/>
    </source>
</evidence>
<dbReference type="EMBL" id="WNWS01000906">
    <property type="protein sequence ID" value="KAE9963119.1"/>
    <property type="molecule type" value="Genomic_DNA"/>
</dbReference>
<name>A0A8H3U489_VENIN</name>
<comment type="caution">
    <text evidence="2">The sequence shown here is derived from an EMBL/GenBank/DDBJ whole genome shotgun (WGS) entry which is preliminary data.</text>
</comment>
<evidence type="ECO:0000313" key="3">
    <source>
        <dbReference type="Proteomes" id="UP000447873"/>
    </source>
</evidence>
<dbReference type="Proteomes" id="UP000447873">
    <property type="component" value="Unassembled WGS sequence"/>
</dbReference>